<organism evidence="1 2">
    <name type="scientific">Dreissena polymorpha</name>
    <name type="common">Zebra mussel</name>
    <name type="synonym">Mytilus polymorpha</name>
    <dbReference type="NCBI Taxonomy" id="45954"/>
    <lineage>
        <taxon>Eukaryota</taxon>
        <taxon>Metazoa</taxon>
        <taxon>Spiralia</taxon>
        <taxon>Lophotrochozoa</taxon>
        <taxon>Mollusca</taxon>
        <taxon>Bivalvia</taxon>
        <taxon>Autobranchia</taxon>
        <taxon>Heteroconchia</taxon>
        <taxon>Euheterodonta</taxon>
        <taxon>Imparidentia</taxon>
        <taxon>Neoheterodontei</taxon>
        <taxon>Myida</taxon>
        <taxon>Dreissenoidea</taxon>
        <taxon>Dreissenidae</taxon>
        <taxon>Dreissena</taxon>
    </lineage>
</organism>
<proteinExistence type="predicted"/>
<reference evidence="1" key="2">
    <citation type="submission" date="2020-11" db="EMBL/GenBank/DDBJ databases">
        <authorList>
            <person name="McCartney M.A."/>
            <person name="Auch B."/>
            <person name="Kono T."/>
            <person name="Mallez S."/>
            <person name="Becker A."/>
            <person name="Gohl D.M."/>
            <person name="Silverstein K.A.T."/>
            <person name="Koren S."/>
            <person name="Bechman K.B."/>
            <person name="Herman A."/>
            <person name="Abrahante J.E."/>
            <person name="Garbe J."/>
        </authorList>
    </citation>
    <scope>NUCLEOTIDE SEQUENCE</scope>
    <source>
        <strain evidence="1">Duluth1</strain>
        <tissue evidence="1">Whole animal</tissue>
    </source>
</reference>
<dbReference type="AlphaFoldDB" id="A0A9D4I6P3"/>
<gene>
    <name evidence="1" type="ORF">DPMN_186629</name>
</gene>
<dbReference type="EMBL" id="JAIWYP010000010">
    <property type="protein sequence ID" value="KAH3752021.1"/>
    <property type="molecule type" value="Genomic_DNA"/>
</dbReference>
<accession>A0A9D4I6P3</accession>
<comment type="caution">
    <text evidence="1">The sequence shown here is derived from an EMBL/GenBank/DDBJ whole genome shotgun (WGS) entry which is preliminary data.</text>
</comment>
<dbReference type="Proteomes" id="UP000828390">
    <property type="component" value="Unassembled WGS sequence"/>
</dbReference>
<protein>
    <submittedName>
        <fullName evidence="1">Uncharacterized protein</fullName>
    </submittedName>
</protein>
<name>A0A9D4I6P3_DREPO</name>
<reference evidence="1" key="1">
    <citation type="journal article" date="2019" name="bioRxiv">
        <title>The Genome of the Zebra Mussel, Dreissena polymorpha: A Resource for Invasive Species Research.</title>
        <authorList>
            <person name="McCartney M.A."/>
            <person name="Auch B."/>
            <person name="Kono T."/>
            <person name="Mallez S."/>
            <person name="Zhang Y."/>
            <person name="Obille A."/>
            <person name="Becker A."/>
            <person name="Abrahante J.E."/>
            <person name="Garbe J."/>
            <person name="Badalamenti J.P."/>
            <person name="Herman A."/>
            <person name="Mangelson H."/>
            <person name="Liachko I."/>
            <person name="Sullivan S."/>
            <person name="Sone E.D."/>
            <person name="Koren S."/>
            <person name="Silverstein K.A.T."/>
            <person name="Beckman K.B."/>
            <person name="Gohl D.M."/>
        </authorList>
    </citation>
    <scope>NUCLEOTIDE SEQUENCE</scope>
    <source>
        <strain evidence="1">Duluth1</strain>
        <tissue evidence="1">Whole animal</tissue>
    </source>
</reference>
<keyword evidence="2" id="KW-1185">Reference proteome</keyword>
<sequence length="61" mass="6781">MFTPKENNSKNIDEFRTITLLNVEGKISLLSSPEDLRLTSQPTSISTPLCRREAFPVSSAV</sequence>
<evidence type="ECO:0000313" key="1">
    <source>
        <dbReference type="EMBL" id="KAH3752021.1"/>
    </source>
</evidence>
<evidence type="ECO:0000313" key="2">
    <source>
        <dbReference type="Proteomes" id="UP000828390"/>
    </source>
</evidence>